<sequence>MTSETKESGLEPGEKNLRWLYSRLIRWWKYLDLDSRSFLMMLKGALAPTITIAIYQSTAISNITSTIGYLSALISVLSQGLMPRAKFMKIMFFDLLSTCISASLCCLAIFCAVKARQHNTPSDATDEVRNGFNSNACAVSAIWLIFMIWAANSLRALKPVELQDPMVAFSIFASVTITRAGTFTSLSEGLEFVSRLLKGFMIGFAIASGVSLFILPITSRGNVFQDLKRYVFAVGDVLDAQIGFDEGIMLSGIFGRGSLTRNCSSTAIDRGNDDFDVDDGDGNGNGAERESDLQVKIKDLQGSMTKLNSMHGTLHADLFYSNDEVAWGKLSSEDLSGTVSLFRSLLLPLSGMSMLPEILESIVKNEGQRDSDGDPGEMEMRQEEVSRVVETHHSRLIEAADLVRCGLIHFLFTLELISAKHLERWKKAPVGCHHPRDEEARGQSLIPGDEGFKLCFENHIRGYYERRKDLPQALTSLEAFSEKHQSGDGDEDGDGADGVADPRIRREFFLTLYMGHLQDDLLNATLKLVTLADSKVADGTMTRSRLIFPRGKSIRQWLSLSHSKNGQASSGSRQSSLNLASIHQTDLQRKYPDPEHLPPANIWEKGSAVLRTIAHVLKSDQSTFGFRVAAAALSVGILAYLHQTQDFFIRQRCIWAMIVIVIGMNPTSGQTMFGFVARILATVVSLVLSLIVWYIVDGKTAGVIVFLYLANVFEYYFYVKVPQYFGPSVISIVTLNVIIGYELQVRQLGIQMAESNGQPYYPIYLFGPYKLAAVAAGCAISFFWVIFPYPITAKSQLRQLLGRSMFVLARFYSCMHTTIEFWLSGELGHAEDTGSPGYELQAARHKIFKEEMMLLNGLRMHSHFSTFEPPIGGKFPKKIYDDIISEVQRILTSMSLMAHTTQRLETSSFNGNHSEENDPWRARLADIALKSADFNSHSITSLLCLLSAAIMNSQPLPPYLSTPDSFPLARQMQKIDDELLSIRHIEDPSFSAFVALEVLRSVVSFSLQELVENVRKLVGELDFEFRLQTQRDAESSQLLRPDAQST</sequence>
<keyword evidence="11" id="KW-1185">Reference proteome</keyword>
<evidence type="ECO:0000259" key="8">
    <source>
        <dbReference type="Pfam" id="PF10337"/>
    </source>
</evidence>
<dbReference type="InterPro" id="IPR018823">
    <property type="entry name" value="ArAE_2_N"/>
</dbReference>
<feature type="transmembrane region" description="Helical" evidence="6">
    <location>
        <begin position="91"/>
        <end position="113"/>
    </location>
</feature>
<evidence type="ECO:0008006" key="12">
    <source>
        <dbReference type="Google" id="ProtNLM"/>
    </source>
</evidence>
<feature type="domain" description="DUF2421" evidence="7">
    <location>
        <begin position="788"/>
        <end position="963"/>
    </location>
</feature>
<feature type="domain" description="Integral membrane bound transporter" evidence="9">
    <location>
        <begin position="639"/>
        <end position="784"/>
    </location>
</feature>
<evidence type="ECO:0000256" key="5">
    <source>
        <dbReference type="SAM" id="MobiDB-lite"/>
    </source>
</evidence>
<feature type="transmembrane region" description="Helical" evidence="6">
    <location>
        <begin position="624"/>
        <end position="641"/>
    </location>
</feature>
<comment type="subcellular location">
    <subcellularLocation>
        <location evidence="1">Membrane</location>
        <topology evidence="1">Multi-pass membrane protein</topology>
    </subcellularLocation>
</comment>
<feature type="domain" description="Putative ER transporter 6TM N-terminal" evidence="8">
    <location>
        <begin position="27"/>
        <end position="391"/>
    </location>
</feature>
<dbReference type="Proteomes" id="UP000191285">
    <property type="component" value="Unassembled WGS sequence"/>
</dbReference>
<dbReference type="EMBL" id="MLKD01000017">
    <property type="protein sequence ID" value="OQE18736.1"/>
    <property type="molecule type" value="Genomic_DNA"/>
</dbReference>
<dbReference type="GO" id="GO:0016020">
    <property type="term" value="C:membrane"/>
    <property type="evidence" value="ECO:0007669"/>
    <property type="project" value="UniProtKB-SubCell"/>
</dbReference>
<feature type="transmembrane region" description="Helical" evidence="6">
    <location>
        <begin position="701"/>
        <end position="718"/>
    </location>
</feature>
<evidence type="ECO:0000259" key="9">
    <source>
        <dbReference type="Pfam" id="PF13515"/>
    </source>
</evidence>
<evidence type="ECO:0000256" key="2">
    <source>
        <dbReference type="ARBA" id="ARBA00022692"/>
    </source>
</evidence>
<dbReference type="AlphaFoldDB" id="A0A1V6SXQ5"/>
<feature type="transmembrane region" description="Helical" evidence="6">
    <location>
        <begin position="166"/>
        <end position="184"/>
    </location>
</feature>
<dbReference type="PANTHER" id="PTHR37994:SF4">
    <property type="entry name" value="ER TRANSPORTER 6TM N-TERMINAL DOMAIN-CONTAINING PROTEIN-RELATED"/>
    <property type="match status" value="1"/>
</dbReference>
<reference evidence="11" key="1">
    <citation type="journal article" date="2017" name="Nat. Microbiol.">
        <title>Global analysis of biosynthetic gene clusters reveals vast potential of secondary metabolite production in Penicillium species.</title>
        <authorList>
            <person name="Nielsen J.C."/>
            <person name="Grijseels S."/>
            <person name="Prigent S."/>
            <person name="Ji B."/>
            <person name="Dainat J."/>
            <person name="Nielsen K.F."/>
            <person name="Frisvad J.C."/>
            <person name="Workman M."/>
            <person name="Nielsen J."/>
        </authorList>
    </citation>
    <scope>NUCLEOTIDE SEQUENCE [LARGE SCALE GENOMIC DNA]</scope>
    <source>
        <strain evidence="11">IBT 24891</strain>
    </source>
</reference>
<feature type="transmembrane region" description="Helical" evidence="6">
    <location>
        <begin position="67"/>
        <end position="85"/>
    </location>
</feature>
<evidence type="ECO:0000256" key="6">
    <source>
        <dbReference type="SAM" id="Phobius"/>
    </source>
</evidence>
<gene>
    <name evidence="10" type="ORF">PENSTE_c017G04703</name>
</gene>
<protein>
    <recommendedName>
        <fullName evidence="12">ER transporter 6TM N-terminal domain-containing protein</fullName>
    </recommendedName>
</protein>
<name>A0A1V6SXQ5_9EURO</name>
<keyword evidence="3 6" id="KW-1133">Transmembrane helix</keyword>
<comment type="caution">
    <text evidence="10">The sequence shown here is derived from an EMBL/GenBank/DDBJ whole genome shotgun (WGS) entry which is preliminary data.</text>
</comment>
<keyword evidence="2 6" id="KW-0812">Transmembrane</keyword>
<dbReference type="InterPro" id="IPR018820">
    <property type="entry name" value="BRE4-related_DUF2421"/>
</dbReference>
<feature type="region of interest" description="Disordered" evidence="5">
    <location>
        <begin position="272"/>
        <end position="291"/>
    </location>
</feature>
<accession>A0A1V6SXQ5</accession>
<evidence type="ECO:0000256" key="3">
    <source>
        <dbReference type="ARBA" id="ARBA00022989"/>
    </source>
</evidence>
<evidence type="ECO:0000313" key="11">
    <source>
        <dbReference type="Proteomes" id="UP000191285"/>
    </source>
</evidence>
<evidence type="ECO:0000259" key="7">
    <source>
        <dbReference type="Pfam" id="PF10334"/>
    </source>
</evidence>
<keyword evidence="4 6" id="KW-0472">Membrane</keyword>
<organism evidence="10 11">
    <name type="scientific">Penicillium steckii</name>
    <dbReference type="NCBI Taxonomy" id="303698"/>
    <lineage>
        <taxon>Eukaryota</taxon>
        <taxon>Fungi</taxon>
        <taxon>Dikarya</taxon>
        <taxon>Ascomycota</taxon>
        <taxon>Pezizomycotina</taxon>
        <taxon>Eurotiomycetes</taxon>
        <taxon>Eurotiomycetidae</taxon>
        <taxon>Eurotiales</taxon>
        <taxon>Aspergillaceae</taxon>
        <taxon>Penicillium</taxon>
    </lineage>
</organism>
<feature type="transmembrane region" description="Helical" evidence="6">
    <location>
        <begin position="196"/>
        <end position="217"/>
    </location>
</feature>
<feature type="transmembrane region" description="Helical" evidence="6">
    <location>
        <begin position="134"/>
        <end position="154"/>
    </location>
</feature>
<dbReference type="Pfam" id="PF10334">
    <property type="entry name" value="BRE4"/>
    <property type="match status" value="1"/>
</dbReference>
<dbReference type="InterPro" id="IPR049453">
    <property type="entry name" value="Memb_transporter_dom"/>
</dbReference>
<evidence type="ECO:0000256" key="1">
    <source>
        <dbReference type="ARBA" id="ARBA00004141"/>
    </source>
</evidence>
<dbReference type="STRING" id="303698.A0A1V6SXQ5"/>
<feature type="transmembrane region" description="Helical" evidence="6">
    <location>
        <begin position="724"/>
        <end position="743"/>
    </location>
</feature>
<feature type="transmembrane region" description="Helical" evidence="6">
    <location>
        <begin position="675"/>
        <end position="696"/>
    </location>
</feature>
<dbReference type="PANTHER" id="PTHR37994">
    <property type="entry name" value="ARAE_2_N DOMAIN-CONTAINING PROTEIN-RELATED"/>
    <property type="match status" value="1"/>
</dbReference>
<dbReference type="Pfam" id="PF10337">
    <property type="entry name" value="ArAE_2_N"/>
    <property type="match status" value="1"/>
</dbReference>
<proteinExistence type="predicted"/>
<dbReference type="Pfam" id="PF13515">
    <property type="entry name" value="FUSC_2"/>
    <property type="match status" value="1"/>
</dbReference>
<dbReference type="OrthoDB" id="2274698at2759"/>
<evidence type="ECO:0000256" key="4">
    <source>
        <dbReference type="ARBA" id="ARBA00023136"/>
    </source>
</evidence>
<evidence type="ECO:0000313" key="10">
    <source>
        <dbReference type="EMBL" id="OQE18736.1"/>
    </source>
</evidence>
<feature type="transmembrane region" description="Helical" evidence="6">
    <location>
        <begin position="763"/>
        <end position="787"/>
    </location>
</feature>